<evidence type="ECO:0000313" key="1">
    <source>
        <dbReference type="EMBL" id="OCL36581.1"/>
    </source>
</evidence>
<dbReference type="RefSeq" id="WP_068750959.1">
    <property type="nucleotide sequence ID" value="NZ_LR214441.1"/>
</dbReference>
<dbReference type="InterPro" id="IPR010982">
    <property type="entry name" value="Lambda_DNA-bd_dom_sf"/>
</dbReference>
<dbReference type="SUPFAM" id="SSF47413">
    <property type="entry name" value="lambda repressor-like DNA-binding domains"/>
    <property type="match status" value="1"/>
</dbReference>
<evidence type="ECO:0000313" key="2">
    <source>
        <dbReference type="Proteomes" id="UP000093501"/>
    </source>
</evidence>
<proteinExistence type="predicted"/>
<dbReference type="AlphaFoldDB" id="A0A1C0AQB7"/>
<dbReference type="Gene3D" id="3.40.50.2300">
    <property type="match status" value="2"/>
</dbReference>
<dbReference type="GO" id="GO:0003700">
    <property type="term" value="F:DNA-binding transcription factor activity"/>
    <property type="evidence" value="ECO:0007669"/>
    <property type="project" value="TreeGrafter"/>
</dbReference>
<sequence>MTSPRGRSTGRPPGMMAVARLAGVSHQTVSRVLNSPEQVRPATRERVEAAMRELGYSRNLAARALITQQTALLGVVWTGAGYVGPSNTVAGIEVAARRAGYATLVAALENPSDDEVAAVFRGFRDRGVEGIAVVAPHEAMARLAREHSTGIPTVMVADMAPGEGYRVVSVDQRLGGRLATEHLIARGCRRIEHISGPLDWFDARERMVGWREALGAADLPVPAVRVGDWSAESGYATAQVLLRDGALPDAVFCGNDATALGLLAGLRDAGVDVPARIRVVGYDDSLGSGYFTPPLTTVAQPFTELGGTCVDVLVAAIHGDEPGRKHLPPRLVVRASS</sequence>
<dbReference type="Proteomes" id="UP000093501">
    <property type="component" value="Unassembled WGS sequence"/>
</dbReference>
<dbReference type="SUPFAM" id="SSF53822">
    <property type="entry name" value="Periplasmic binding protein-like I"/>
    <property type="match status" value="1"/>
</dbReference>
<gene>
    <name evidence="1" type="ORF">BCR15_01595</name>
</gene>
<dbReference type="PANTHER" id="PTHR30146:SF109">
    <property type="entry name" value="HTH-TYPE TRANSCRIPTIONAL REGULATOR GALS"/>
    <property type="match status" value="1"/>
</dbReference>
<dbReference type="PROSITE" id="PS50932">
    <property type="entry name" value="HTH_LACI_2"/>
    <property type="match status" value="1"/>
</dbReference>
<dbReference type="GO" id="GO:0000976">
    <property type="term" value="F:transcription cis-regulatory region binding"/>
    <property type="evidence" value="ECO:0007669"/>
    <property type="project" value="TreeGrafter"/>
</dbReference>
<protein>
    <submittedName>
        <fullName evidence="1">LacI family transcriptional regulator</fullName>
    </submittedName>
</protein>
<accession>A0A1C0AQB7</accession>
<dbReference type="CDD" id="cd01392">
    <property type="entry name" value="HTH_LacI"/>
    <property type="match status" value="1"/>
</dbReference>
<dbReference type="InterPro" id="IPR028082">
    <property type="entry name" value="Peripla_BP_I"/>
</dbReference>
<dbReference type="Gene3D" id="1.10.260.40">
    <property type="entry name" value="lambda repressor-like DNA-binding domains"/>
    <property type="match status" value="1"/>
</dbReference>
<dbReference type="CDD" id="cd01574">
    <property type="entry name" value="PBP1_LacI"/>
    <property type="match status" value="1"/>
</dbReference>
<organism evidence="1 2">
    <name type="scientific">Tessaracoccus lapidicaptus</name>
    <dbReference type="NCBI Taxonomy" id="1427523"/>
    <lineage>
        <taxon>Bacteria</taxon>
        <taxon>Bacillati</taxon>
        <taxon>Actinomycetota</taxon>
        <taxon>Actinomycetes</taxon>
        <taxon>Propionibacteriales</taxon>
        <taxon>Propionibacteriaceae</taxon>
        <taxon>Tessaracoccus</taxon>
    </lineage>
</organism>
<dbReference type="EMBL" id="MBQD01000011">
    <property type="protein sequence ID" value="OCL36581.1"/>
    <property type="molecule type" value="Genomic_DNA"/>
</dbReference>
<reference evidence="2" key="1">
    <citation type="submission" date="2016-07" db="EMBL/GenBank/DDBJ databases">
        <authorList>
            <person name="Florea S."/>
            <person name="Webb J.S."/>
            <person name="Jaromczyk J."/>
            <person name="Schardl C.L."/>
        </authorList>
    </citation>
    <scope>NUCLEOTIDE SEQUENCE [LARGE SCALE GENOMIC DNA]</scope>
    <source>
        <strain evidence="2">IPBSL-7</strain>
    </source>
</reference>
<comment type="caution">
    <text evidence="1">The sequence shown here is derived from an EMBL/GenBank/DDBJ whole genome shotgun (WGS) entry which is preliminary data.</text>
</comment>
<dbReference type="InterPro" id="IPR000843">
    <property type="entry name" value="HTH_LacI"/>
</dbReference>
<dbReference type="Pfam" id="PF00356">
    <property type="entry name" value="LacI"/>
    <property type="match status" value="1"/>
</dbReference>
<dbReference type="Pfam" id="PF13377">
    <property type="entry name" value="Peripla_BP_3"/>
    <property type="match status" value="1"/>
</dbReference>
<name>A0A1C0AQB7_9ACTN</name>
<keyword evidence="2" id="KW-1185">Reference proteome</keyword>
<dbReference type="SMART" id="SM00354">
    <property type="entry name" value="HTH_LACI"/>
    <property type="match status" value="1"/>
</dbReference>
<dbReference type="PANTHER" id="PTHR30146">
    <property type="entry name" value="LACI-RELATED TRANSCRIPTIONAL REPRESSOR"/>
    <property type="match status" value="1"/>
</dbReference>
<dbReference type="InterPro" id="IPR046335">
    <property type="entry name" value="LacI/GalR-like_sensor"/>
</dbReference>